<reference evidence="3" key="1">
    <citation type="journal article" date="2017" name="Genome Announc.">
        <title>Draft Genome Sequence of Terrimicrobium sacchariphilum NM-5T, a Facultative Anaerobic Soil Bacterium of the Class Spartobacteria.</title>
        <authorList>
            <person name="Qiu Y.L."/>
            <person name="Tourlousse D.M."/>
            <person name="Matsuura N."/>
            <person name="Ohashi A."/>
            <person name="Sekiguchi Y."/>
        </authorList>
    </citation>
    <scope>NUCLEOTIDE SEQUENCE [LARGE SCALE GENOMIC DNA]</scope>
    <source>
        <strain evidence="3">NM-5</strain>
    </source>
</reference>
<proteinExistence type="predicted"/>
<comment type="caution">
    <text evidence="2">The sequence shown here is derived from an EMBL/GenBank/DDBJ whole genome shotgun (WGS) entry which is preliminary data.</text>
</comment>
<feature type="region of interest" description="Disordered" evidence="1">
    <location>
        <begin position="45"/>
        <end position="76"/>
    </location>
</feature>
<organism evidence="2 3">
    <name type="scientific">Terrimicrobium sacchariphilum</name>
    <dbReference type="NCBI Taxonomy" id="690879"/>
    <lineage>
        <taxon>Bacteria</taxon>
        <taxon>Pseudomonadati</taxon>
        <taxon>Verrucomicrobiota</taxon>
        <taxon>Terrimicrobiia</taxon>
        <taxon>Terrimicrobiales</taxon>
        <taxon>Terrimicrobiaceae</taxon>
        <taxon>Terrimicrobium</taxon>
    </lineage>
</organism>
<evidence type="ECO:0000313" key="3">
    <source>
        <dbReference type="Proteomes" id="UP000076023"/>
    </source>
</evidence>
<evidence type="ECO:0000256" key="1">
    <source>
        <dbReference type="SAM" id="MobiDB-lite"/>
    </source>
</evidence>
<name>A0A146G446_TERSA</name>
<protein>
    <submittedName>
        <fullName evidence="2">Uncharacterized protein</fullName>
    </submittedName>
</protein>
<sequence>MRSEEPAKAIPSCDENVSYHDWGSGSAHSLRAAASPSYAHRERVAISGTDNYERSHHAHGHGAWHDASAGASSDHS</sequence>
<dbReference type="InParanoid" id="A0A146G446"/>
<dbReference type="EMBL" id="BDCO01000002">
    <property type="protein sequence ID" value="GAT31618.1"/>
    <property type="molecule type" value="Genomic_DNA"/>
</dbReference>
<evidence type="ECO:0000313" key="2">
    <source>
        <dbReference type="EMBL" id="GAT31618.1"/>
    </source>
</evidence>
<gene>
    <name evidence="2" type="ORF">TSACC_212</name>
</gene>
<dbReference type="AlphaFoldDB" id="A0A146G446"/>
<dbReference type="Proteomes" id="UP000076023">
    <property type="component" value="Unassembled WGS sequence"/>
</dbReference>
<feature type="compositionally biased region" description="Low complexity" evidence="1">
    <location>
        <begin position="65"/>
        <end position="76"/>
    </location>
</feature>
<accession>A0A146G446</accession>
<keyword evidence="3" id="KW-1185">Reference proteome</keyword>
<dbReference type="STRING" id="690879.TSACC_212"/>